<organism evidence="1 2">
    <name type="scientific">Fusarium keratoplasticum</name>
    <dbReference type="NCBI Taxonomy" id="1328300"/>
    <lineage>
        <taxon>Eukaryota</taxon>
        <taxon>Fungi</taxon>
        <taxon>Dikarya</taxon>
        <taxon>Ascomycota</taxon>
        <taxon>Pezizomycotina</taxon>
        <taxon>Sordariomycetes</taxon>
        <taxon>Hypocreomycetidae</taxon>
        <taxon>Hypocreales</taxon>
        <taxon>Nectriaceae</taxon>
        <taxon>Fusarium</taxon>
        <taxon>Fusarium solani species complex</taxon>
    </lineage>
</organism>
<sequence>MSDPGTCLAIVSLALQVSKGLLGYYDLWTHADEDIAEIQRSLLALANIFIHLEITLRKPSLSGDIVSVIQLTMKGCKANMKKLEDILDKVKREAPPEKLRTRFKNLNRRILQIFHHGEIVRVQSLLNELREDLNAVVDLLNLQTTATSLDDLRKLHAELTVIKNSNKEHMKMEKEKAKEARRCALIEWLAAPDVSAALLSAQNQREEGTGTWFLESKEFLEWINAGQSMWLAGDVGCGKTVLCSSVIEDLKGRAPERGDRITYFYFTFNDIGCHSVTGFLRSMLRQLCLIDPIDPLIETLYQRCGPDPPSTKQMQATLLAHLARACVLEDNADVAQSPRVYMILDGVDEIPYGPDRIALLLLLHQMAEKVYPLLHILVSSRPEWDIEREISRRQHRRKFTYSSGGARDDLGIYVANQIKLTPKLASLPDHTKEDIQQKLVAGSGGMFHWTSLQIQELKKKRILRDRDVQRILSSLPQSLDATYERALLQIDSDLLYEAKTALQWLSCCIRPLYLKELVDASIINPDEEVPFSEDSRISPFDLVDLLPGLIKVNPPPDSSEAMFLPKHYTVTLAHFSVKEYLVSSRILDSLSLHYAINIELAHRHVVRSSLAYIGHCLSAGSSYSHDQNHVDDFPLQLYAYSRWEMHARRLSEDLDQVWACVLETFKQPPAALMWRASTYLSRKLREESAVYHLDIPFEAFSSPDWPTHYLLCRAVVSGNESLVHAILDSGLHLADMTHLGNAFRLALLYSAGSRARDMSRSQNDSFAARPLSSSGGDSIPRMLMEFGYQPNGSDLLLAARHGSIPLLSLMIEKSEGILFSDIMNGLDQAVTLGRFQIADILLQQLLLGTPSHLDKTFCTESEAKKAAFEFILLSAIKRHSSNLVAFLMGTLLDGLVNQLDLRSLFPRAIVDICHFDALDLQLEYTQISKTRESAERWEMAIASDALSFMRLRGLNRPYLLSSKGEAFERVLHVWLELGDSFKPQNRFIETRVLLNVEISDFASSSAAAKPVVSPFLDNRFYTSIRMKEFESLVRPIPDMIDRRDSYALVEWVVSQCREIAEGLMRLHNGHLREGVV</sequence>
<keyword evidence="2" id="KW-1185">Reference proteome</keyword>
<comment type="caution">
    <text evidence="1">The sequence shown here is derived from an EMBL/GenBank/DDBJ whole genome shotgun (WGS) entry which is preliminary data.</text>
</comment>
<proteinExistence type="predicted"/>
<dbReference type="EMBL" id="CM046506">
    <property type="protein sequence ID" value="KAI8670484.1"/>
    <property type="molecule type" value="Genomic_DNA"/>
</dbReference>
<name>A0ACC0QZD6_9HYPO</name>
<evidence type="ECO:0000313" key="1">
    <source>
        <dbReference type="EMBL" id="KAI8670484.1"/>
    </source>
</evidence>
<evidence type="ECO:0000313" key="2">
    <source>
        <dbReference type="Proteomes" id="UP001065298"/>
    </source>
</evidence>
<dbReference type="Proteomes" id="UP001065298">
    <property type="component" value="Chromosome 4"/>
</dbReference>
<reference evidence="1" key="1">
    <citation type="submission" date="2022-06" db="EMBL/GenBank/DDBJ databases">
        <title>Fusarium solani species complex genomes reveal bases of compartmentalisation and animal pathogenesis.</title>
        <authorList>
            <person name="Tsai I.J."/>
        </authorList>
    </citation>
    <scope>NUCLEOTIDE SEQUENCE</scope>
    <source>
        <strain evidence="1">Fu6.1</strain>
    </source>
</reference>
<accession>A0ACC0QZD6</accession>
<protein>
    <submittedName>
        <fullName evidence="1">Uncharacterized protein</fullName>
    </submittedName>
</protein>
<gene>
    <name evidence="1" type="ORF">NCS57_00519800</name>
</gene>